<dbReference type="Gene3D" id="1.20.1250.20">
    <property type="entry name" value="MFS general substrate transporter like domains"/>
    <property type="match status" value="2"/>
</dbReference>
<sequence>MADKEAASPVHMAETINSEKDTENVSENFPNVDEKKLLRKMDLILLPILGLCQVFNFLDRINISNARLAGLTRDLQLDNYQFGWTLSIFFFGFRPSRWIALIMCVWGTIVMCMAACTSYAGLLVCRLILGCVESGCLCGIIYILSFWYKRSEMGQRTGAIICAVTLAGAIGGLLATGIQYLDGVHGLAAWKWIFIIEGIPSVVMGVVVFFLLPDFPGVSEFFYPRGEDLFRVSNITIWKSKNALRYFTEEEMQFMVERLRADHTDAQDQSIHWKQLFTGFFDYKVWLYTLIFFSQSCPVYSFSFFLPTIITNMHISTAVAVNQALTVPVYFFGLFLVIAFAWSTDRFKDRLYHNIVSEIFCIIGFIILLSVKTAGVLYFATMLGTLCFSSAPSLMAWNNDNSLGTTRTAFATGLMIMGGNLSGVLASQMYKDAPYYFGSHMVNFCLQIFSVILVFILRFAIKRENRILEEKAAAGETLQHGDFRYRL</sequence>
<keyword evidence="2" id="KW-0813">Transport</keyword>
<dbReference type="PANTHER" id="PTHR43791:SF36">
    <property type="entry name" value="TRANSPORTER, PUTATIVE (AFU_ORTHOLOGUE AFUA_6G08340)-RELATED"/>
    <property type="match status" value="1"/>
</dbReference>
<evidence type="ECO:0000256" key="4">
    <source>
        <dbReference type="ARBA" id="ARBA00022989"/>
    </source>
</evidence>
<feature type="transmembrane region" description="Helical" evidence="6">
    <location>
        <begin position="127"/>
        <end position="148"/>
    </location>
</feature>
<evidence type="ECO:0000256" key="3">
    <source>
        <dbReference type="ARBA" id="ARBA00022692"/>
    </source>
</evidence>
<comment type="caution">
    <text evidence="7">The sequence shown here is derived from an EMBL/GenBank/DDBJ whole genome shotgun (WGS) entry which is preliminary data.</text>
</comment>
<dbReference type="InterPro" id="IPR036259">
    <property type="entry name" value="MFS_trans_sf"/>
</dbReference>
<dbReference type="Pfam" id="PF07690">
    <property type="entry name" value="MFS_1"/>
    <property type="match status" value="1"/>
</dbReference>
<feature type="transmembrane region" description="Helical" evidence="6">
    <location>
        <begin position="98"/>
        <end position="121"/>
    </location>
</feature>
<feature type="transmembrane region" description="Helical" evidence="6">
    <location>
        <begin position="192"/>
        <end position="212"/>
    </location>
</feature>
<dbReference type="GO" id="GO:0022857">
    <property type="term" value="F:transmembrane transporter activity"/>
    <property type="evidence" value="ECO:0007669"/>
    <property type="project" value="InterPro"/>
</dbReference>
<evidence type="ECO:0000256" key="6">
    <source>
        <dbReference type="SAM" id="Phobius"/>
    </source>
</evidence>
<feature type="transmembrane region" description="Helical" evidence="6">
    <location>
        <begin position="351"/>
        <end position="371"/>
    </location>
</feature>
<dbReference type="AlphaFoldDB" id="A0A8H7PCH4"/>
<evidence type="ECO:0000313" key="7">
    <source>
        <dbReference type="EMBL" id="KAG2171330.1"/>
    </source>
</evidence>
<dbReference type="GO" id="GO:0016020">
    <property type="term" value="C:membrane"/>
    <property type="evidence" value="ECO:0007669"/>
    <property type="project" value="UniProtKB-SubCell"/>
</dbReference>
<protein>
    <recommendedName>
        <fullName evidence="9">Major facilitator superfamily (MFS) profile domain-containing protein</fullName>
    </recommendedName>
</protein>
<gene>
    <name evidence="7" type="ORF">INT43_002952</name>
</gene>
<evidence type="ECO:0008006" key="9">
    <source>
        <dbReference type="Google" id="ProtNLM"/>
    </source>
</evidence>
<dbReference type="InterPro" id="IPR011701">
    <property type="entry name" value="MFS"/>
</dbReference>
<feature type="transmembrane region" description="Helical" evidence="6">
    <location>
        <begin position="377"/>
        <end position="397"/>
    </location>
</feature>
<dbReference type="EMBL" id="JAEPQZ010000022">
    <property type="protein sequence ID" value="KAG2171330.1"/>
    <property type="molecule type" value="Genomic_DNA"/>
</dbReference>
<evidence type="ECO:0000256" key="5">
    <source>
        <dbReference type="ARBA" id="ARBA00023136"/>
    </source>
</evidence>
<comment type="subcellular location">
    <subcellularLocation>
        <location evidence="1">Membrane</location>
        <topology evidence="1">Multi-pass membrane protein</topology>
    </subcellularLocation>
</comment>
<evidence type="ECO:0000256" key="1">
    <source>
        <dbReference type="ARBA" id="ARBA00004141"/>
    </source>
</evidence>
<dbReference type="PANTHER" id="PTHR43791">
    <property type="entry name" value="PERMEASE-RELATED"/>
    <property type="match status" value="1"/>
</dbReference>
<accession>A0A8H7PCH4</accession>
<dbReference type="Proteomes" id="UP000654370">
    <property type="component" value="Unassembled WGS sequence"/>
</dbReference>
<feature type="transmembrane region" description="Helical" evidence="6">
    <location>
        <begin position="441"/>
        <end position="461"/>
    </location>
</feature>
<keyword evidence="5 6" id="KW-0472">Membrane</keyword>
<proteinExistence type="predicted"/>
<evidence type="ECO:0000313" key="8">
    <source>
        <dbReference type="Proteomes" id="UP000654370"/>
    </source>
</evidence>
<feature type="transmembrane region" description="Helical" evidence="6">
    <location>
        <begin position="160"/>
        <end position="180"/>
    </location>
</feature>
<feature type="transmembrane region" description="Helical" evidence="6">
    <location>
        <begin position="285"/>
        <end position="305"/>
    </location>
</feature>
<feature type="transmembrane region" description="Helical" evidence="6">
    <location>
        <begin position="325"/>
        <end position="344"/>
    </location>
</feature>
<organism evidence="7 8">
    <name type="scientific">Mortierella isabellina</name>
    <name type="common">Filamentous fungus</name>
    <name type="synonym">Umbelopsis isabellina</name>
    <dbReference type="NCBI Taxonomy" id="91625"/>
    <lineage>
        <taxon>Eukaryota</taxon>
        <taxon>Fungi</taxon>
        <taxon>Fungi incertae sedis</taxon>
        <taxon>Mucoromycota</taxon>
        <taxon>Mucoromycotina</taxon>
        <taxon>Umbelopsidomycetes</taxon>
        <taxon>Umbelopsidales</taxon>
        <taxon>Umbelopsidaceae</taxon>
        <taxon>Umbelopsis</taxon>
    </lineage>
</organism>
<name>A0A8H7PCH4_MORIS</name>
<keyword evidence="4 6" id="KW-1133">Transmembrane helix</keyword>
<reference evidence="7" key="1">
    <citation type="submission" date="2020-12" db="EMBL/GenBank/DDBJ databases">
        <title>Metabolic potential, ecology and presence of endohyphal bacteria is reflected in genomic diversity of Mucoromycotina.</title>
        <authorList>
            <person name="Muszewska A."/>
            <person name="Okrasinska A."/>
            <person name="Steczkiewicz K."/>
            <person name="Drgas O."/>
            <person name="Orlowska M."/>
            <person name="Perlinska-Lenart U."/>
            <person name="Aleksandrzak-Piekarczyk T."/>
            <person name="Szatraj K."/>
            <person name="Zielenkiewicz U."/>
            <person name="Pilsyk S."/>
            <person name="Malc E."/>
            <person name="Mieczkowski P."/>
            <person name="Kruszewska J.S."/>
            <person name="Biernat P."/>
            <person name="Pawlowska J."/>
        </authorList>
    </citation>
    <scope>NUCLEOTIDE SEQUENCE</scope>
    <source>
        <strain evidence="7">WA0000067209</strain>
    </source>
</reference>
<evidence type="ECO:0000256" key="2">
    <source>
        <dbReference type="ARBA" id="ARBA00022448"/>
    </source>
</evidence>
<dbReference type="OrthoDB" id="3639251at2759"/>
<dbReference type="SUPFAM" id="SSF103473">
    <property type="entry name" value="MFS general substrate transporter"/>
    <property type="match status" value="1"/>
</dbReference>
<keyword evidence="8" id="KW-1185">Reference proteome</keyword>
<keyword evidence="3 6" id="KW-0812">Transmembrane</keyword>